<feature type="region of interest" description="Disordered" evidence="9">
    <location>
        <begin position="548"/>
        <end position="569"/>
    </location>
</feature>
<evidence type="ECO:0000256" key="7">
    <source>
        <dbReference type="ARBA" id="ARBA00022989"/>
    </source>
</evidence>
<dbReference type="GO" id="GO:0140359">
    <property type="term" value="F:ABC-type transporter activity"/>
    <property type="evidence" value="ECO:0007669"/>
    <property type="project" value="InterPro"/>
</dbReference>
<protein>
    <submittedName>
        <fullName evidence="13">ABC transporter C family member 3</fullName>
    </submittedName>
</protein>
<dbReference type="EMBL" id="LNFO01004950">
    <property type="protein sequence ID" value="KUF79128.1"/>
    <property type="molecule type" value="Genomic_DNA"/>
</dbReference>
<keyword evidence="6" id="KW-0067">ATP-binding</keyword>
<evidence type="ECO:0000256" key="1">
    <source>
        <dbReference type="ARBA" id="ARBA00004128"/>
    </source>
</evidence>
<dbReference type="SUPFAM" id="SSF52540">
    <property type="entry name" value="P-loop containing nucleoside triphosphate hydrolases"/>
    <property type="match status" value="2"/>
</dbReference>
<sequence>MQRLRVRDRMDIEEFVRNPSEQDTEMETILTEALLDKSSDVLFIQMSSDLEDKLLKDLRLLQSRIRDQPNQPVRMDQGHYVQAPDAHESAKAPSIPFSQLPNPLAKASLPSVVFAQWIQPMISLGSRRILELEDVWPPCPRDESEALEKRFERAYDPNHRFIFGISPVFMAYVKVFRADLAIVLAGCVVYVLALGLQTYVTRALLEFLNGEENVFHISSGYWLMAMMTSSSLVAVCVLNYLFFIDSRIGSNMRTLTMSLVYNKALKLSSSARQDYTTGEILTLMSVDTERVFTAMVQGPWLVMGPLAFVVSCMLIGFLLDVYAALAGAIVLTAVMVISVQQGDRIAELQRRLLRVIDERVKVTSETLQGIRVMKFYAWEESLAQRVEKLRVKEVGLLRKFHSYQVINTVMLFITPTFLSGVTLGVYLLIRHTITVVEAFTLVAMVNIARAPLNQLPQAVAGLSKAKIAYARIDAFLASSEVPIKSAILPACPPMLESNKEPLLAAHATSEAAVSAGFISIRDGTFQWPANATGSNIVVVAPAEEVLDKADSTTSDSPYDDTLSPSPSSHGFQLEGVNLEVQRGALVMIVGKVGAGKSSLVNAMLGEMPRTSGILEIGGRVAYVSQDTWIRNATLRDNILFEQEFDAERYAHVLDASQLAMDLRALPNGDLTEIGERGINLSGGQKARVAIARAMYRAGTDVLILDDPLSAVDPHVAHAIFDNCIVGMARGQTRLLVLNSHYDLLPHADHVVVMRDGILASQGSYDDVLAQFPQLTMDLVTIGGDGNADEDVKVSESRGTVDADPPTKSEENAQEVFTEAIKEAEEKTKKTSGRLIRAEDRVKGKVGAHVYKTYFDETGFNGIVVMVVIIVAYVAGQAARTIVDWWPGHWARNMPRRGVDPTYSSTTFGMWYLGFIMLCSVLSFGRALMMIESCVRSSKHMHDDLFRRVLRAPVTRYFDVTPMGQILNRFSNDLDQMDTMLPQEYQLLLQNVSLALGAMAVSAFASYWIALTYIPIFGIFLFIGQYFKKTSSEIKRLEGVTRTPVYNLFSETLSGLATIRAFRMEDDFIEQNRRVVDANSNLYFTYWAASRWLATRLDLLSVAIIFIVTLYLVATVGTVGSLTSGLSLTYSLMLTSMVQWVMRSVDRTDNAMTSVERLLFFRQIESEADTGKTIDDLLTEESQAWGTTPKSWPSRGTIRFDQLCLRYRPELPLVLRGVDMEVAEGEKVGICGRTGAGKSSLMVALFRICDFESGRVLIDDVDIAAINVRELRRSLAIIPQDPVLFSGPLRENIDPFHEYSDERIWNVLNQVHMADHLRRWGAGLDFEVAEGGDNLSVGQRQLICIGRALLKDSKIVVLDEATANVDTATDALIQTTIKETFEDKTVLIIAHRINTIMHCDKIAVMDAGRVVEFDPPTALLAQPHSAFTALANRSGSA</sequence>
<dbReference type="OrthoDB" id="6500128at2759"/>
<evidence type="ECO:0000256" key="9">
    <source>
        <dbReference type="SAM" id="MobiDB-lite"/>
    </source>
</evidence>
<feature type="transmembrane region" description="Helical" evidence="10">
    <location>
        <begin position="325"/>
        <end position="342"/>
    </location>
</feature>
<name>A0A0W8C4Z5_PHYNI</name>
<evidence type="ECO:0000259" key="12">
    <source>
        <dbReference type="PROSITE" id="PS50929"/>
    </source>
</evidence>
<organism evidence="13 14">
    <name type="scientific">Phytophthora nicotianae</name>
    <name type="common">Potato buckeye rot agent</name>
    <name type="synonym">Phytophthora parasitica</name>
    <dbReference type="NCBI Taxonomy" id="4792"/>
    <lineage>
        <taxon>Eukaryota</taxon>
        <taxon>Sar</taxon>
        <taxon>Stramenopiles</taxon>
        <taxon>Oomycota</taxon>
        <taxon>Peronosporomycetes</taxon>
        <taxon>Peronosporales</taxon>
        <taxon>Peronosporaceae</taxon>
        <taxon>Phytophthora</taxon>
    </lineage>
</organism>
<feature type="domain" description="ABC transporter" evidence="11">
    <location>
        <begin position="1197"/>
        <end position="1431"/>
    </location>
</feature>
<dbReference type="FunFam" id="3.40.50.300:FF:002993">
    <property type="entry name" value="ABC transporter, multidrug resistance associated protein"/>
    <property type="match status" value="1"/>
</dbReference>
<dbReference type="STRING" id="4790.A0A0W8C4Z5"/>
<dbReference type="InterPro" id="IPR011527">
    <property type="entry name" value="ABC1_TM_dom"/>
</dbReference>
<keyword evidence="4" id="KW-0677">Repeat</keyword>
<evidence type="ECO:0000313" key="13">
    <source>
        <dbReference type="EMBL" id="KUF79128.1"/>
    </source>
</evidence>
<feature type="compositionally biased region" description="Low complexity" evidence="9">
    <location>
        <begin position="551"/>
        <end position="568"/>
    </location>
</feature>
<dbReference type="Pfam" id="PF00664">
    <property type="entry name" value="ABC_membrane"/>
    <property type="match status" value="2"/>
</dbReference>
<feature type="transmembrane region" description="Helical" evidence="10">
    <location>
        <begin position="405"/>
        <end position="429"/>
    </location>
</feature>
<evidence type="ECO:0000256" key="3">
    <source>
        <dbReference type="ARBA" id="ARBA00022692"/>
    </source>
</evidence>
<evidence type="ECO:0000256" key="2">
    <source>
        <dbReference type="ARBA" id="ARBA00022448"/>
    </source>
</evidence>
<dbReference type="Pfam" id="PF00005">
    <property type="entry name" value="ABC_tran"/>
    <property type="match status" value="2"/>
</dbReference>
<dbReference type="FunFam" id="1.20.1560.10:FF:000242">
    <property type="entry name" value="Uncharacterized protein"/>
    <property type="match status" value="1"/>
</dbReference>
<feature type="transmembrane region" description="Helical" evidence="10">
    <location>
        <begin position="1009"/>
        <end position="1026"/>
    </location>
</feature>
<comment type="subcellular location">
    <subcellularLocation>
        <location evidence="1">Vacuole membrane</location>
        <topology evidence="1">Multi-pass membrane protein</topology>
    </subcellularLocation>
</comment>
<feature type="transmembrane region" description="Helical" evidence="10">
    <location>
        <begin position="1098"/>
        <end position="1118"/>
    </location>
</feature>
<dbReference type="FunFam" id="3.40.50.300:FF:004734">
    <property type="entry name" value="Predicted protein"/>
    <property type="match status" value="1"/>
</dbReference>
<dbReference type="PROSITE" id="PS00211">
    <property type="entry name" value="ABC_TRANSPORTER_1"/>
    <property type="match status" value="2"/>
</dbReference>
<dbReference type="InterPro" id="IPR003439">
    <property type="entry name" value="ABC_transporter-like_ATP-bd"/>
</dbReference>
<feature type="transmembrane region" description="Helical" evidence="10">
    <location>
        <begin position="909"/>
        <end position="930"/>
    </location>
</feature>
<dbReference type="Gene3D" id="1.20.1560.10">
    <property type="entry name" value="ABC transporter type 1, transmembrane domain"/>
    <property type="match status" value="2"/>
</dbReference>
<dbReference type="Proteomes" id="UP000052943">
    <property type="component" value="Unassembled WGS sequence"/>
</dbReference>
<dbReference type="Gene3D" id="3.40.50.300">
    <property type="entry name" value="P-loop containing nucleotide triphosphate hydrolases"/>
    <property type="match status" value="2"/>
</dbReference>
<evidence type="ECO:0000256" key="4">
    <source>
        <dbReference type="ARBA" id="ARBA00022737"/>
    </source>
</evidence>
<dbReference type="SMART" id="SM00382">
    <property type="entry name" value="AAA"/>
    <property type="match status" value="2"/>
</dbReference>
<feature type="transmembrane region" description="Helical" evidence="10">
    <location>
        <begin position="220"/>
        <end position="243"/>
    </location>
</feature>
<dbReference type="CDD" id="cd18579">
    <property type="entry name" value="ABC_6TM_ABCC_D1"/>
    <property type="match status" value="1"/>
</dbReference>
<feature type="transmembrane region" description="Helical" evidence="10">
    <location>
        <begin position="180"/>
        <end position="200"/>
    </location>
</feature>
<dbReference type="PROSITE" id="PS50893">
    <property type="entry name" value="ABC_TRANSPORTER_2"/>
    <property type="match status" value="2"/>
</dbReference>
<dbReference type="FunFam" id="1.20.1560.10:FF:000123">
    <property type="entry name" value="Mini-chromosome maintenance complex-binding protein"/>
    <property type="match status" value="1"/>
</dbReference>
<gene>
    <name evidence="13" type="ORF">AM587_10001522</name>
</gene>
<dbReference type="GO" id="GO:0016887">
    <property type="term" value="F:ATP hydrolysis activity"/>
    <property type="evidence" value="ECO:0007669"/>
    <property type="project" value="InterPro"/>
</dbReference>
<dbReference type="CDD" id="cd18580">
    <property type="entry name" value="ABC_6TM_ABCC_D2"/>
    <property type="match status" value="1"/>
</dbReference>
<dbReference type="SUPFAM" id="SSF90123">
    <property type="entry name" value="ABC transporter transmembrane region"/>
    <property type="match status" value="2"/>
</dbReference>
<dbReference type="InterPro" id="IPR050173">
    <property type="entry name" value="ABC_transporter_C-like"/>
</dbReference>
<keyword evidence="3 10" id="KW-0812">Transmembrane</keyword>
<accession>A0A0W8C4Z5</accession>
<feature type="transmembrane region" description="Helical" evidence="10">
    <location>
        <begin position="300"/>
        <end position="319"/>
    </location>
</feature>
<feature type="domain" description="ABC transmembrane type-1" evidence="12">
    <location>
        <begin position="181"/>
        <end position="464"/>
    </location>
</feature>
<dbReference type="InterPro" id="IPR027417">
    <property type="entry name" value="P-loop_NTPase"/>
</dbReference>
<dbReference type="PANTHER" id="PTHR24223">
    <property type="entry name" value="ATP-BINDING CASSETTE SUB-FAMILY C"/>
    <property type="match status" value="1"/>
</dbReference>
<dbReference type="PANTHER" id="PTHR24223:SF443">
    <property type="entry name" value="MULTIDRUG-RESISTANCE LIKE PROTEIN 1, ISOFORM I"/>
    <property type="match status" value="1"/>
</dbReference>
<reference evidence="13 14" key="1">
    <citation type="submission" date="2015-11" db="EMBL/GenBank/DDBJ databases">
        <title>Genomes and virulence difference between two physiological races of Phytophthora nicotianae.</title>
        <authorList>
            <person name="Liu H."/>
            <person name="Ma X."/>
            <person name="Yu H."/>
            <person name="Fang D."/>
            <person name="Li Y."/>
            <person name="Wang X."/>
            <person name="Wang W."/>
            <person name="Dong Y."/>
            <person name="Xiao B."/>
        </authorList>
    </citation>
    <scope>NUCLEOTIDE SEQUENCE [LARGE SCALE GENOMIC DNA]</scope>
    <source>
        <strain evidence="14">race 0</strain>
    </source>
</reference>
<keyword evidence="2" id="KW-0813">Transport</keyword>
<evidence type="ECO:0000256" key="5">
    <source>
        <dbReference type="ARBA" id="ARBA00022741"/>
    </source>
</evidence>
<comment type="caution">
    <text evidence="13">The sequence shown here is derived from an EMBL/GenBank/DDBJ whole genome shotgun (WGS) entry which is preliminary data.</text>
</comment>
<dbReference type="GO" id="GO:0005774">
    <property type="term" value="C:vacuolar membrane"/>
    <property type="evidence" value="ECO:0007669"/>
    <property type="project" value="UniProtKB-SubCell"/>
</dbReference>
<evidence type="ECO:0000256" key="10">
    <source>
        <dbReference type="SAM" id="Phobius"/>
    </source>
</evidence>
<dbReference type="InterPro" id="IPR036640">
    <property type="entry name" value="ABC1_TM_sf"/>
</dbReference>
<keyword evidence="7 10" id="KW-1133">Transmembrane helix</keyword>
<keyword evidence="8 10" id="KW-0472">Membrane</keyword>
<dbReference type="PROSITE" id="PS50929">
    <property type="entry name" value="ABC_TM1F"/>
    <property type="match status" value="2"/>
</dbReference>
<feature type="domain" description="ABC transporter" evidence="11">
    <location>
        <begin position="557"/>
        <end position="780"/>
    </location>
</feature>
<proteinExistence type="predicted"/>
<dbReference type="CDD" id="cd03250">
    <property type="entry name" value="ABCC_MRP_domain1"/>
    <property type="match status" value="1"/>
</dbReference>
<dbReference type="GO" id="GO:0005524">
    <property type="term" value="F:ATP binding"/>
    <property type="evidence" value="ECO:0007669"/>
    <property type="project" value="UniProtKB-KW"/>
</dbReference>
<dbReference type="InterPro" id="IPR017871">
    <property type="entry name" value="ABC_transporter-like_CS"/>
</dbReference>
<dbReference type="CDD" id="cd03244">
    <property type="entry name" value="ABCC_MRP_domain2"/>
    <property type="match status" value="1"/>
</dbReference>
<dbReference type="InterPro" id="IPR044726">
    <property type="entry name" value="ABCC_6TM_D2"/>
</dbReference>
<dbReference type="InterPro" id="IPR044746">
    <property type="entry name" value="ABCC_6TM_D1"/>
</dbReference>
<evidence type="ECO:0000313" key="14">
    <source>
        <dbReference type="Proteomes" id="UP000052943"/>
    </source>
</evidence>
<dbReference type="InterPro" id="IPR003593">
    <property type="entry name" value="AAA+_ATPase"/>
</dbReference>
<keyword evidence="5" id="KW-0547">Nucleotide-binding</keyword>
<evidence type="ECO:0000256" key="6">
    <source>
        <dbReference type="ARBA" id="ARBA00022840"/>
    </source>
</evidence>
<evidence type="ECO:0000259" key="11">
    <source>
        <dbReference type="PROSITE" id="PS50893"/>
    </source>
</evidence>
<evidence type="ECO:0000256" key="8">
    <source>
        <dbReference type="ARBA" id="ARBA00023136"/>
    </source>
</evidence>
<feature type="domain" description="ABC transmembrane type-1" evidence="12">
    <location>
        <begin position="866"/>
        <end position="1149"/>
    </location>
</feature>